<dbReference type="EMBL" id="MPUH01000320">
    <property type="protein sequence ID" value="OMJ82975.1"/>
    <property type="molecule type" value="Genomic_DNA"/>
</dbReference>
<reference evidence="1 2" key="1">
    <citation type="submission" date="2016-11" db="EMBL/GenBank/DDBJ databases">
        <title>The macronuclear genome of Stentor coeruleus: a giant cell with tiny introns.</title>
        <authorList>
            <person name="Slabodnick M."/>
            <person name="Ruby J.G."/>
            <person name="Reiff S.B."/>
            <person name="Swart E.C."/>
            <person name="Gosai S."/>
            <person name="Prabakaran S."/>
            <person name="Witkowska E."/>
            <person name="Larue G.E."/>
            <person name="Fisher S."/>
            <person name="Freeman R.M."/>
            <person name="Gunawardena J."/>
            <person name="Chu W."/>
            <person name="Stover N.A."/>
            <person name="Gregory B.D."/>
            <person name="Nowacki M."/>
            <person name="Derisi J."/>
            <person name="Roy S.W."/>
            <person name="Marshall W.F."/>
            <person name="Sood P."/>
        </authorList>
    </citation>
    <scope>NUCLEOTIDE SEQUENCE [LARGE SCALE GENOMIC DNA]</scope>
    <source>
        <strain evidence="1">WM001</strain>
    </source>
</reference>
<comment type="caution">
    <text evidence="1">The sequence shown here is derived from an EMBL/GenBank/DDBJ whole genome shotgun (WGS) entry which is preliminary data.</text>
</comment>
<sequence>MNNNQISAFLLSRELGESYHFDIPEVKKDWSQGKILKKTTIPTFHPNSTLIWISGKLNLMFTLDNQGRVIFYDIFRDHKGTILTEPSEHAYKCVLLDTDLIVISKFQSQNSLSIYKLSLSDLQTDKINRFPILENLKISLSNIKEINEKSGIIALYTQTNLQIWSLQENTLLYAFPNNNELSFAYSSNTLIYWQKHASSTAIGLISPGAQICKQYTIGSLNDINVVEIIQGKLVISMNGCHLQYIDLASSQTVYIKKGALLQYYQLSSQEASVGIFANGSGVIIDKEVKEFSVKYNDYVFADLLGKSILCSTSGKELIFDGKTYDIGFAIKKVQTIGCNSDTHDIYITEKGRIHILE</sequence>
<dbReference type="AlphaFoldDB" id="A0A1R2C205"/>
<name>A0A1R2C205_9CILI</name>
<organism evidence="1 2">
    <name type="scientific">Stentor coeruleus</name>
    <dbReference type="NCBI Taxonomy" id="5963"/>
    <lineage>
        <taxon>Eukaryota</taxon>
        <taxon>Sar</taxon>
        <taxon>Alveolata</taxon>
        <taxon>Ciliophora</taxon>
        <taxon>Postciliodesmatophora</taxon>
        <taxon>Heterotrichea</taxon>
        <taxon>Heterotrichida</taxon>
        <taxon>Stentoridae</taxon>
        <taxon>Stentor</taxon>
    </lineage>
</organism>
<protein>
    <submittedName>
        <fullName evidence="1">Uncharacterized protein</fullName>
    </submittedName>
</protein>
<gene>
    <name evidence="1" type="ORF">SteCoe_16186</name>
</gene>
<evidence type="ECO:0000313" key="1">
    <source>
        <dbReference type="EMBL" id="OMJ82975.1"/>
    </source>
</evidence>
<proteinExistence type="predicted"/>
<accession>A0A1R2C205</accession>
<keyword evidence="2" id="KW-1185">Reference proteome</keyword>
<evidence type="ECO:0000313" key="2">
    <source>
        <dbReference type="Proteomes" id="UP000187209"/>
    </source>
</evidence>
<dbReference type="Proteomes" id="UP000187209">
    <property type="component" value="Unassembled WGS sequence"/>
</dbReference>